<gene>
    <name evidence="2" type="ORF">BC343_00535</name>
</gene>
<name>A0A1S9PM07_9SPHI</name>
<evidence type="ECO:0000313" key="2">
    <source>
        <dbReference type="EMBL" id="OOQ61598.1"/>
    </source>
</evidence>
<dbReference type="InterPro" id="IPR031321">
    <property type="entry name" value="UCP012641"/>
</dbReference>
<dbReference type="OrthoDB" id="256753at2"/>
<comment type="caution">
    <text evidence="2">The sequence shown here is derived from an EMBL/GenBank/DDBJ whole genome shotgun (WGS) entry which is preliminary data.</text>
</comment>
<accession>A0A1S9PM07</accession>
<evidence type="ECO:0000313" key="3">
    <source>
        <dbReference type="Proteomes" id="UP000189739"/>
    </source>
</evidence>
<dbReference type="Gene3D" id="3.40.390.70">
    <property type="match status" value="1"/>
</dbReference>
<sequence>MKLFKCTKCGQLLYFENSLCECCKSPLGFIPETLNLATLEPGENMTYTLQAADKKPLLGKLFGNNPKPAFKYCANYQYGVCNWLIPAESPKTYCRACELNHIVPDLTNTEYVRQWGLIEAAKHRLIYSLLEMKLPLVSKFENPETGLSFDFLTDFNAAQRVLTGHENGLITLNINEADDDKRELFRKEMNEPYRTLLGHFRHEVGHYYWDRLIDNSPFIDEYRQLFGDEREDYGQALQRHYAQGAPTDWGLNYISEYATTHSWEDWAETWAHYLHIMDTLETADTFGVSVAPRIAEKSDHANAVIKAKPYEQQNFEKLLDMWLPLTFAINSINRSMGNHDLYPFVIQPKVVEKLAFIHKVCFASKVN</sequence>
<dbReference type="RefSeq" id="WP_078345768.1">
    <property type="nucleotide sequence ID" value="NZ_MBTF01000001.1"/>
</dbReference>
<dbReference type="Pfam" id="PF10005">
    <property type="entry name" value="Zn_ribbon_DZR_6"/>
    <property type="match status" value="1"/>
</dbReference>
<dbReference type="STRING" id="1792845.BC343_00535"/>
<dbReference type="InterPro" id="IPR011201">
    <property type="entry name" value="Zinc-ribbon_6_bact"/>
</dbReference>
<evidence type="ECO:0000259" key="1">
    <source>
        <dbReference type="Pfam" id="PF10005"/>
    </source>
</evidence>
<dbReference type="Proteomes" id="UP000189739">
    <property type="component" value="Unassembled WGS sequence"/>
</dbReference>
<organism evidence="2 3">
    <name type="scientific">Mucilaginibacter pedocola</name>
    <dbReference type="NCBI Taxonomy" id="1792845"/>
    <lineage>
        <taxon>Bacteria</taxon>
        <taxon>Pseudomonadati</taxon>
        <taxon>Bacteroidota</taxon>
        <taxon>Sphingobacteriia</taxon>
        <taxon>Sphingobacteriales</taxon>
        <taxon>Sphingobacteriaceae</taxon>
        <taxon>Mucilaginibacter</taxon>
    </lineage>
</organism>
<keyword evidence="3" id="KW-1185">Reference proteome</keyword>
<dbReference type="Pfam" id="PF15887">
    <property type="entry name" value="Peptidase_Mx"/>
    <property type="match status" value="1"/>
</dbReference>
<dbReference type="PIRSF" id="PIRSF012641">
    <property type="entry name" value="UCP012641"/>
    <property type="match status" value="1"/>
</dbReference>
<dbReference type="EMBL" id="MBTF01000001">
    <property type="protein sequence ID" value="OOQ61598.1"/>
    <property type="molecule type" value="Genomic_DNA"/>
</dbReference>
<proteinExistence type="predicted"/>
<protein>
    <recommendedName>
        <fullName evidence="1">Zinc-ribbon domain-containing protein</fullName>
    </recommendedName>
</protein>
<dbReference type="AlphaFoldDB" id="A0A1S9PM07"/>
<reference evidence="2 3" key="1">
    <citation type="submission" date="2016-07" db="EMBL/GenBank/DDBJ databases">
        <title>Genomic analysis of zinc-resistant bacterium Mucilaginibacter pedocola TBZ30.</title>
        <authorList>
            <person name="Huang J."/>
            <person name="Tang J."/>
        </authorList>
    </citation>
    <scope>NUCLEOTIDE SEQUENCE [LARGE SCALE GENOMIC DNA]</scope>
    <source>
        <strain evidence="2 3">TBZ30</strain>
    </source>
</reference>
<feature type="domain" description="Zinc-ribbon" evidence="1">
    <location>
        <begin position="3"/>
        <end position="107"/>
    </location>
</feature>